<evidence type="ECO:0000313" key="1">
    <source>
        <dbReference type="EMBL" id="MBP5856248.1"/>
    </source>
</evidence>
<evidence type="ECO:0000313" key="2">
    <source>
        <dbReference type="Proteomes" id="UP000672602"/>
    </source>
</evidence>
<keyword evidence="2" id="KW-1185">Reference proteome</keyword>
<proteinExistence type="predicted"/>
<organism evidence="1 2">
    <name type="scientific">Marivibrio halodurans</name>
    <dbReference type="NCBI Taxonomy" id="2039722"/>
    <lineage>
        <taxon>Bacteria</taxon>
        <taxon>Pseudomonadati</taxon>
        <taxon>Pseudomonadota</taxon>
        <taxon>Alphaproteobacteria</taxon>
        <taxon>Rhodospirillales</taxon>
        <taxon>Rhodospirillaceae</taxon>
        <taxon>Marivibrio</taxon>
    </lineage>
</organism>
<dbReference type="RefSeq" id="WP_210680844.1">
    <property type="nucleotide sequence ID" value="NZ_JAGMWN010000002.1"/>
</dbReference>
<sequence length="301" mass="34059">MNSSKSDRNHSLYNAIENAGFASMSAFVRHVALSYRNVESYAKFERRPVDRKGIVKYDIAAICEALNCKLEDIFPADFIDTPYRFRESYDDDYGRRAKKKPIARYFSDRTLTKPQAAKVLNLIRFASDIPEPLGHAFAELAVRRLAPVEYAILARVQFEGLREPLRYGDSKRYERACRALNKRSNQELIGALKREHAAGGSRREIVARLSATEEELETANRITLTPEIRARIQELRNRSGLSPIMLLKWATRHDIPIPDGVTAQPLGNALSGRTKTIAAFLLEFAEETWIAAIEAKAKDSS</sequence>
<dbReference type="Proteomes" id="UP000672602">
    <property type="component" value="Unassembled WGS sequence"/>
</dbReference>
<comment type="caution">
    <text evidence="1">The sequence shown here is derived from an EMBL/GenBank/DDBJ whole genome shotgun (WGS) entry which is preliminary data.</text>
</comment>
<gene>
    <name evidence="1" type="ORF">KAJ83_04450</name>
</gene>
<reference evidence="1" key="1">
    <citation type="submission" date="2021-04" db="EMBL/GenBank/DDBJ databases">
        <authorList>
            <person name="Zhang D.-C."/>
        </authorList>
    </citation>
    <scope>NUCLEOTIDE SEQUENCE</scope>
    <source>
        <strain evidence="1">CGMCC 1.15697</strain>
    </source>
</reference>
<accession>A0A8J7SKJ4</accession>
<dbReference type="AlphaFoldDB" id="A0A8J7SKJ4"/>
<name>A0A8J7SKJ4_9PROT</name>
<dbReference type="EMBL" id="JAGMWN010000002">
    <property type="protein sequence ID" value="MBP5856248.1"/>
    <property type="molecule type" value="Genomic_DNA"/>
</dbReference>
<protein>
    <submittedName>
        <fullName evidence="1">Uncharacterized protein</fullName>
    </submittedName>
</protein>